<accession>A0A1B2JBT9</accession>
<evidence type="ECO:0000256" key="3">
    <source>
        <dbReference type="ARBA" id="ARBA00022989"/>
    </source>
</evidence>
<feature type="transmembrane region" description="Helical" evidence="6">
    <location>
        <begin position="425"/>
        <end position="448"/>
    </location>
</feature>
<keyword evidence="3 6" id="KW-1133">Transmembrane helix</keyword>
<dbReference type="GO" id="GO:0046872">
    <property type="term" value="F:metal ion binding"/>
    <property type="evidence" value="ECO:0007669"/>
    <property type="project" value="UniProtKB-KW"/>
</dbReference>
<dbReference type="InterPro" id="IPR004254">
    <property type="entry name" value="AdipoR/HlyIII-related"/>
</dbReference>
<dbReference type="PANTHER" id="PTHR20855">
    <property type="entry name" value="ADIPOR/PROGESTIN RECEPTOR-RELATED"/>
    <property type="match status" value="1"/>
</dbReference>
<evidence type="ECO:0000256" key="1">
    <source>
        <dbReference type="ARBA" id="ARBA00004141"/>
    </source>
</evidence>
<dbReference type="GO" id="GO:0038023">
    <property type="term" value="F:signaling receptor activity"/>
    <property type="evidence" value="ECO:0007669"/>
    <property type="project" value="TreeGrafter"/>
</dbReference>
<dbReference type="PANTHER" id="PTHR20855:SF97">
    <property type="entry name" value="ADIPOR-LIKE RECEPTOR IZH3-RELATED"/>
    <property type="match status" value="1"/>
</dbReference>
<evidence type="ECO:0000256" key="2">
    <source>
        <dbReference type="ARBA" id="ARBA00022692"/>
    </source>
</evidence>
<evidence type="ECO:0000256" key="5">
    <source>
        <dbReference type="PIRSR" id="PIRSR604254-1"/>
    </source>
</evidence>
<evidence type="ECO:0000313" key="8">
    <source>
        <dbReference type="Proteomes" id="UP000094565"/>
    </source>
</evidence>
<feature type="transmembrane region" description="Helical" evidence="6">
    <location>
        <begin position="299"/>
        <end position="319"/>
    </location>
</feature>
<name>A0A1B2JBT9_PICPA</name>
<feature type="transmembrane region" description="Helical" evidence="6">
    <location>
        <begin position="396"/>
        <end position="418"/>
    </location>
</feature>
<evidence type="ECO:0000256" key="4">
    <source>
        <dbReference type="ARBA" id="ARBA00023136"/>
    </source>
</evidence>
<reference evidence="7 8" key="1">
    <citation type="submission" date="2016-02" db="EMBL/GenBank/DDBJ databases">
        <title>Comparative genomic and transcriptomic foundation for Pichia pastoris.</title>
        <authorList>
            <person name="Love K.R."/>
            <person name="Shah K.A."/>
            <person name="Whittaker C.A."/>
            <person name="Wu J."/>
            <person name="Bartlett M.C."/>
            <person name="Ma D."/>
            <person name="Leeson R.L."/>
            <person name="Priest M."/>
            <person name="Young S.K."/>
            <person name="Love J.C."/>
        </authorList>
    </citation>
    <scope>NUCLEOTIDE SEQUENCE [LARGE SCALE GENOMIC DNA]</scope>
    <source>
        <strain evidence="7 8">ATCC 28485</strain>
    </source>
</reference>
<dbReference type="OrthoDB" id="5585746at2759"/>
<feature type="transmembrane region" description="Helical" evidence="6">
    <location>
        <begin position="513"/>
        <end position="533"/>
    </location>
</feature>
<keyword evidence="8" id="KW-1185">Reference proteome</keyword>
<protein>
    <submittedName>
        <fullName evidence="7">BA75_02770T0</fullName>
    </submittedName>
</protein>
<feature type="transmembrane region" description="Helical" evidence="6">
    <location>
        <begin position="331"/>
        <end position="350"/>
    </location>
</feature>
<keyword evidence="5" id="KW-0479">Metal-binding</keyword>
<dbReference type="EMBL" id="CP014585">
    <property type="protein sequence ID" value="ANZ75507.1"/>
    <property type="molecule type" value="Genomic_DNA"/>
</dbReference>
<proteinExistence type="predicted"/>
<feature type="transmembrane region" description="Helical" evidence="6">
    <location>
        <begin position="362"/>
        <end position="384"/>
    </location>
</feature>
<dbReference type="AlphaFoldDB" id="A0A1B2JBT9"/>
<keyword evidence="2 6" id="KW-0812">Transmembrane</keyword>
<dbReference type="Proteomes" id="UP000094565">
    <property type="component" value="Chromosome 2"/>
</dbReference>
<keyword evidence="5" id="KW-0862">Zinc</keyword>
<comment type="subcellular location">
    <subcellularLocation>
        <location evidence="1">Membrane</location>
        <topology evidence="1">Multi-pass membrane protein</topology>
    </subcellularLocation>
</comment>
<feature type="transmembrane region" description="Helical" evidence="6">
    <location>
        <begin position="266"/>
        <end position="287"/>
    </location>
</feature>
<dbReference type="GO" id="GO:0006882">
    <property type="term" value="P:intracellular zinc ion homeostasis"/>
    <property type="evidence" value="ECO:0007669"/>
    <property type="project" value="TreeGrafter"/>
</dbReference>
<keyword evidence="4 6" id="KW-0472">Membrane</keyword>
<feature type="binding site" evidence="5">
    <location>
        <position position="319"/>
    </location>
    <ligand>
        <name>Zn(2+)</name>
        <dbReference type="ChEBI" id="CHEBI:29105"/>
    </ligand>
</feature>
<sequence length="540" mass="62634">MSAKTRASILPIPVSWKVNSRIADDIRDSFFILKPFLLSFYHPIFTMAENSAELRQRSAKKDSGSFPYSDSVLMKRASSSSSELLGNLTDESTKEEYLLNKLDMFLSDLEFKLDNFEEYMSSSNHEHLEFMSTLLSLKDKVVRKSKQFHMDQILKIIEDNYGALLPSSLNVTEKLITAINFLDAKLSEFDKLLIEEQNQLMPIINQKLMNVDEAIEKGADNKLIHFYDLPFHWRENKYIVFGYRFNGTHKEATKSICQCHNETFNIWSHFLGAMLVVYLSFCHLPSIELFQSFDMTDKFILYQFMFCAFYCLISSTFWHSFSNIASFPLRNSYACVDYTGITILITSSVVTTEHVALQHINAWYRICLITFSVLSGAAGVMFTWSPYFDKPENRHLRISFFVSLAFLGVSTFVLLWFLKGFGSTFAFYFPLLRSFASYGIGVVFYATFIPEKWRTDVVVDNKEICDRTLLTLYKESRLEEELYNKTPELTSKGKKKHLTSLYWCDYILSSHNIWHLFVLGGILGHYSAILEMFGNMKNFF</sequence>
<organism evidence="7 8">
    <name type="scientific">Komagataella pastoris</name>
    <name type="common">Yeast</name>
    <name type="synonym">Pichia pastoris</name>
    <dbReference type="NCBI Taxonomy" id="4922"/>
    <lineage>
        <taxon>Eukaryota</taxon>
        <taxon>Fungi</taxon>
        <taxon>Dikarya</taxon>
        <taxon>Ascomycota</taxon>
        <taxon>Saccharomycotina</taxon>
        <taxon>Pichiomycetes</taxon>
        <taxon>Pichiales</taxon>
        <taxon>Pichiaceae</taxon>
        <taxon>Komagataella</taxon>
    </lineage>
</organism>
<gene>
    <name evidence="7" type="primary">IZH3</name>
    <name evidence="7" type="ORF">ATY40_BA7502770</name>
</gene>
<dbReference type="GO" id="GO:0016020">
    <property type="term" value="C:membrane"/>
    <property type="evidence" value="ECO:0007669"/>
    <property type="project" value="UniProtKB-SubCell"/>
</dbReference>
<evidence type="ECO:0000256" key="6">
    <source>
        <dbReference type="SAM" id="Phobius"/>
    </source>
</evidence>
<dbReference type="Pfam" id="PF03006">
    <property type="entry name" value="HlyIII"/>
    <property type="match status" value="1"/>
</dbReference>
<evidence type="ECO:0000313" key="7">
    <source>
        <dbReference type="EMBL" id="ANZ75507.1"/>
    </source>
</evidence>